<dbReference type="SUPFAM" id="SSF141571">
    <property type="entry name" value="Pentapeptide repeat-like"/>
    <property type="match status" value="1"/>
</dbReference>
<evidence type="ECO:0000313" key="2">
    <source>
        <dbReference type="Proteomes" id="UP001519308"/>
    </source>
</evidence>
<dbReference type="EMBL" id="JAGGLL010000011">
    <property type="protein sequence ID" value="MBP2021885.1"/>
    <property type="molecule type" value="Genomic_DNA"/>
</dbReference>
<dbReference type="InterPro" id="IPR001646">
    <property type="entry name" value="5peptide_repeat"/>
</dbReference>
<gene>
    <name evidence="1" type="ORF">J2Z44_001681</name>
</gene>
<evidence type="ECO:0008006" key="3">
    <source>
        <dbReference type="Google" id="ProtNLM"/>
    </source>
</evidence>
<keyword evidence="2" id="KW-1185">Reference proteome</keyword>
<dbReference type="Pfam" id="PF13599">
    <property type="entry name" value="Pentapeptide_4"/>
    <property type="match status" value="1"/>
</dbReference>
<dbReference type="Gene3D" id="2.160.20.80">
    <property type="entry name" value="E3 ubiquitin-protein ligase SopA"/>
    <property type="match status" value="1"/>
</dbReference>
<protein>
    <recommendedName>
        <fullName evidence="3">Pentapeptide repeat-containing protein</fullName>
    </recommendedName>
</protein>
<comment type="caution">
    <text evidence="1">The sequence shown here is derived from an EMBL/GenBank/DDBJ whole genome shotgun (WGS) entry which is preliminary data.</text>
</comment>
<accession>A0ABS4K3Q3</accession>
<dbReference type="InterPro" id="IPR051082">
    <property type="entry name" value="Pentapeptide-BTB/POZ_domain"/>
</dbReference>
<dbReference type="PANTHER" id="PTHR14136">
    <property type="entry name" value="BTB_POZ DOMAIN-CONTAINING PROTEIN KCTD9"/>
    <property type="match status" value="1"/>
</dbReference>
<sequence length="344" mass="41129">MTREEALLHYYDNYVNEALEKNKEKFLKTFEENKLWIKEIVISSTRKISEAVSAKQLDSSYDTMYINFSLLRTSVINKQYKVLISAYNRNWYLDEDPTHMTISFYPILSVVDELREYLEEKRKIYVNKIENFHINEIVLKQVFEYFTHMELFVTTFLQDLDDERWFQSLNKTEEFFIRWGEYRDLTHIVYKFDKKEKNQSDFEKLIIQQQENDEELIFSSWQNLSFENIGCFEKNLMFSNFKRSTLENSEFIGSTLLGVNFKESKLLNCDFSRSLLDNANFNNSTLEKVTFKNSILKNADFTYVNLKEVDFEDCDLTGAKFLKKDIPFIGLSPWQLQTIIIEEA</sequence>
<name>A0ABS4K3Q3_9CLOT</name>
<dbReference type="Proteomes" id="UP001519308">
    <property type="component" value="Unassembled WGS sequence"/>
</dbReference>
<dbReference type="PANTHER" id="PTHR14136:SF21">
    <property type="entry name" value="BTB DOMAIN-CONTAINING PROTEIN"/>
    <property type="match status" value="1"/>
</dbReference>
<organism evidence="1 2">
    <name type="scientific">Clostridium punense</name>
    <dbReference type="NCBI Taxonomy" id="1054297"/>
    <lineage>
        <taxon>Bacteria</taxon>
        <taxon>Bacillati</taxon>
        <taxon>Bacillota</taxon>
        <taxon>Clostridia</taxon>
        <taxon>Eubacteriales</taxon>
        <taxon>Clostridiaceae</taxon>
        <taxon>Clostridium</taxon>
    </lineage>
</organism>
<proteinExistence type="predicted"/>
<dbReference type="RefSeq" id="WP_021281345.1">
    <property type="nucleotide sequence ID" value="NZ_JAGGLL010000011.1"/>
</dbReference>
<reference evidence="1 2" key="1">
    <citation type="submission" date="2021-03" db="EMBL/GenBank/DDBJ databases">
        <title>Genomic Encyclopedia of Type Strains, Phase IV (KMG-IV): sequencing the most valuable type-strain genomes for metagenomic binning, comparative biology and taxonomic classification.</title>
        <authorList>
            <person name="Goeker M."/>
        </authorList>
    </citation>
    <scope>NUCLEOTIDE SEQUENCE [LARGE SCALE GENOMIC DNA]</scope>
    <source>
        <strain evidence="1 2">DSM 28650</strain>
    </source>
</reference>
<evidence type="ECO:0000313" key="1">
    <source>
        <dbReference type="EMBL" id="MBP2021885.1"/>
    </source>
</evidence>